<dbReference type="STRING" id="350688.Clos_1383"/>
<evidence type="ECO:0000256" key="3">
    <source>
        <dbReference type="SAM" id="Phobius"/>
    </source>
</evidence>
<keyword evidence="2" id="KW-0175">Coiled coil</keyword>
<evidence type="ECO:0000256" key="1">
    <source>
        <dbReference type="ARBA" id="ARBA00009108"/>
    </source>
</evidence>
<dbReference type="OrthoDB" id="9776196at2"/>
<dbReference type="HOGENOM" id="CLU_040273_4_1_9"/>
<accession>A8MH40</accession>
<evidence type="ECO:0008006" key="6">
    <source>
        <dbReference type="Google" id="ProtNLM"/>
    </source>
</evidence>
<sequence length="240" mass="26794">MKIQLNKVIIAILCIILGAFIAIQLKNVQGDYSFVTLNTIADLQNMVKREQEEVSNLKEQISLNRNKLNEYEKAIQQGGSIKDVLDRENQLLKTISGFLDVEGAGIIIKVSDSERELYEFEDPNNIIVHDRDILTIANDLKIAGAEALSINGQRVISLSEIKCAGPTITINNYTYGQPFIIKAIGNKDTLSAAVKSPDSHATILKDIYGLGVEVEVYDNVRISRYHNNISWKYLTPKEGE</sequence>
<dbReference type="AlphaFoldDB" id="A8MH40"/>
<keyword evidence="3" id="KW-0812">Transmembrane</keyword>
<dbReference type="InterPro" id="IPR010273">
    <property type="entry name" value="DUF881"/>
</dbReference>
<dbReference type="PANTHER" id="PTHR37313">
    <property type="entry name" value="UPF0749 PROTEIN RV1825"/>
    <property type="match status" value="1"/>
</dbReference>
<dbReference type="Proteomes" id="UP000000269">
    <property type="component" value="Chromosome"/>
</dbReference>
<comment type="similarity">
    <text evidence="1">Belongs to the UPF0749 family.</text>
</comment>
<keyword evidence="5" id="KW-1185">Reference proteome</keyword>
<dbReference type="Pfam" id="PF05949">
    <property type="entry name" value="DUF881"/>
    <property type="match status" value="1"/>
</dbReference>
<dbReference type="Gene3D" id="3.30.70.1880">
    <property type="entry name" value="Protein of unknown function DUF881"/>
    <property type="match status" value="1"/>
</dbReference>
<evidence type="ECO:0000256" key="2">
    <source>
        <dbReference type="SAM" id="Coils"/>
    </source>
</evidence>
<organism evidence="4 5">
    <name type="scientific">Alkaliphilus oremlandii (strain OhILAs)</name>
    <name type="common">Clostridium oremlandii (strain OhILAs)</name>
    <dbReference type="NCBI Taxonomy" id="350688"/>
    <lineage>
        <taxon>Bacteria</taxon>
        <taxon>Bacillati</taxon>
        <taxon>Bacillota</taxon>
        <taxon>Clostridia</taxon>
        <taxon>Peptostreptococcales</taxon>
        <taxon>Natronincolaceae</taxon>
        <taxon>Alkaliphilus</taxon>
    </lineage>
</organism>
<reference evidence="5" key="1">
    <citation type="submission" date="2007-10" db="EMBL/GenBank/DDBJ databases">
        <title>Complete genome of Alkaliphilus oremlandii OhILAs.</title>
        <authorList>
            <person name="Copeland A."/>
            <person name="Lucas S."/>
            <person name="Lapidus A."/>
            <person name="Barry K."/>
            <person name="Detter J.C."/>
            <person name="Glavina del Rio T."/>
            <person name="Hammon N."/>
            <person name="Israni S."/>
            <person name="Dalin E."/>
            <person name="Tice H."/>
            <person name="Pitluck S."/>
            <person name="Chain P."/>
            <person name="Malfatti S."/>
            <person name="Shin M."/>
            <person name="Vergez L."/>
            <person name="Schmutz J."/>
            <person name="Larimer F."/>
            <person name="Land M."/>
            <person name="Hauser L."/>
            <person name="Kyrpides N."/>
            <person name="Mikhailova N."/>
            <person name="Stolz J.F."/>
            <person name="Dawson A."/>
            <person name="Fisher E."/>
            <person name="Crable B."/>
            <person name="Perera E."/>
            <person name="Lisak J."/>
            <person name="Ranganathan M."/>
            <person name="Basu P."/>
            <person name="Richardson P."/>
        </authorList>
    </citation>
    <scope>NUCLEOTIDE SEQUENCE [LARGE SCALE GENOMIC DNA]</scope>
    <source>
        <strain evidence="5">OhILAs</strain>
    </source>
</reference>
<name>A8MH40_ALKOO</name>
<dbReference type="EMBL" id="CP000853">
    <property type="protein sequence ID" value="ABW18927.1"/>
    <property type="molecule type" value="Genomic_DNA"/>
</dbReference>
<dbReference type="RefSeq" id="WP_012159239.1">
    <property type="nucleotide sequence ID" value="NC_009922.1"/>
</dbReference>
<evidence type="ECO:0000313" key="4">
    <source>
        <dbReference type="EMBL" id="ABW18927.1"/>
    </source>
</evidence>
<keyword evidence="3" id="KW-1133">Transmembrane helix</keyword>
<feature type="coiled-coil region" evidence="2">
    <location>
        <begin position="40"/>
        <end position="74"/>
    </location>
</feature>
<gene>
    <name evidence="4" type="ordered locus">Clos_1383</name>
</gene>
<dbReference type="KEGG" id="aoe:Clos_1383"/>
<feature type="transmembrane region" description="Helical" evidence="3">
    <location>
        <begin position="7"/>
        <end position="25"/>
    </location>
</feature>
<keyword evidence="3" id="KW-0472">Membrane</keyword>
<evidence type="ECO:0000313" key="5">
    <source>
        <dbReference type="Proteomes" id="UP000000269"/>
    </source>
</evidence>
<dbReference type="PANTHER" id="PTHR37313:SF2">
    <property type="entry name" value="UPF0749 PROTEIN YLXX"/>
    <property type="match status" value="1"/>
</dbReference>
<dbReference type="eggNOG" id="COG3879">
    <property type="taxonomic scope" value="Bacteria"/>
</dbReference>
<protein>
    <recommendedName>
        <fullName evidence="6">Division initiation protein</fullName>
    </recommendedName>
</protein>
<proteinExistence type="inferred from homology"/>